<dbReference type="PRINTS" id="PR00417">
    <property type="entry name" value="PRTPISMRASEI"/>
</dbReference>
<evidence type="ECO:0000256" key="8">
    <source>
        <dbReference type="ARBA" id="ARBA00022771"/>
    </source>
</evidence>
<evidence type="ECO:0000256" key="21">
    <source>
        <dbReference type="SAM" id="Coils"/>
    </source>
</evidence>
<feature type="region of interest" description="Topoisomerase I" evidence="19">
    <location>
        <begin position="638"/>
        <end position="1717"/>
    </location>
</feature>
<evidence type="ECO:0000256" key="12">
    <source>
        <dbReference type="ARBA" id="ARBA00022842"/>
    </source>
</evidence>
<evidence type="ECO:0000256" key="2">
    <source>
        <dbReference type="ARBA" id="ARBA00004496"/>
    </source>
</evidence>
<dbReference type="CDD" id="cd00081">
    <property type="entry name" value="Hint"/>
    <property type="match status" value="1"/>
</dbReference>
<keyword evidence="4 19" id="KW-0963">Cytoplasm</keyword>
<keyword evidence="28" id="KW-1185">Reference proteome</keyword>
<feature type="active site" description="O-(5'-phospho-DNA)-tyrosine intermediate" evidence="19">
    <location>
        <position position="1452"/>
    </location>
</feature>
<dbReference type="SUPFAM" id="SSF55608">
    <property type="entry name" value="Homing endonucleases"/>
    <property type="match status" value="1"/>
</dbReference>
<dbReference type="InterPro" id="IPR013824">
    <property type="entry name" value="Topo_IA_cen_sub1"/>
</dbReference>
<dbReference type="InterPro" id="IPR003601">
    <property type="entry name" value="Topo_IA_2"/>
</dbReference>
<feature type="domain" description="Toprim" evidence="23">
    <location>
        <begin position="642"/>
        <end position="805"/>
    </location>
</feature>
<reference evidence="27 28" key="1">
    <citation type="submission" date="2016-04" db="EMBL/GenBank/DDBJ databases">
        <title>Complete genome sequence of Thermococcus siculi type strain RG-20.</title>
        <authorList>
            <person name="Oger P.M."/>
        </authorList>
    </citation>
    <scope>NUCLEOTIDE SEQUENCE [LARGE SCALE GENOMIC DNA]</scope>
    <source>
        <strain evidence="27 28">RG-20</strain>
    </source>
</reference>
<dbReference type="HAMAP" id="MF_01125">
    <property type="entry name" value="Reverse_gyrase"/>
    <property type="match status" value="1"/>
</dbReference>
<dbReference type="SMART" id="SM00306">
    <property type="entry name" value="HintN"/>
    <property type="match status" value="1"/>
</dbReference>
<dbReference type="InterPro" id="IPR006171">
    <property type="entry name" value="TOPRIM_dom"/>
</dbReference>
<gene>
    <name evidence="19" type="primary">rgy</name>
    <name evidence="27" type="ORF">A3L11_06215</name>
</gene>
<dbReference type="InterPro" id="IPR006141">
    <property type="entry name" value="Intein_N"/>
</dbReference>
<evidence type="ECO:0000259" key="22">
    <source>
        <dbReference type="PROSITE" id="PS50819"/>
    </source>
</evidence>
<dbReference type="GO" id="GO:0016887">
    <property type="term" value="F:ATP hydrolysis activity"/>
    <property type="evidence" value="ECO:0007669"/>
    <property type="project" value="RHEA"/>
</dbReference>
<feature type="coiled-coil region" evidence="21">
    <location>
        <begin position="260"/>
        <end position="287"/>
    </location>
</feature>
<dbReference type="PROSITE" id="PS50880">
    <property type="entry name" value="TOPRIM"/>
    <property type="match status" value="1"/>
</dbReference>
<comment type="miscellaneous">
    <text evidence="19">This enzyme is the only unique feature of hyperthermophilic bacteria/archaea known and seems to be essential for adaptation to life at high temperatures. It may play a role in stabilization of DNA at high temperatures.</text>
</comment>
<keyword evidence="21" id="KW-0175">Coiled coil</keyword>
<dbReference type="NCBIfam" id="TIGR01443">
    <property type="entry name" value="intein_Cterm"/>
    <property type="match status" value="1"/>
</dbReference>
<dbReference type="InterPro" id="IPR013826">
    <property type="entry name" value="Topo_IA_cen_sub3"/>
</dbReference>
<evidence type="ECO:0000256" key="16">
    <source>
        <dbReference type="ARBA" id="ARBA00023235"/>
    </source>
</evidence>
<dbReference type="GO" id="GO:0006260">
    <property type="term" value="P:DNA replication"/>
    <property type="evidence" value="ECO:0007669"/>
    <property type="project" value="UniProtKB-UniRule"/>
</dbReference>
<keyword evidence="11 19" id="KW-0067">ATP-binding</keyword>
<dbReference type="Gene3D" id="3.10.28.10">
    <property type="entry name" value="Homing endonucleases"/>
    <property type="match status" value="1"/>
</dbReference>
<dbReference type="InterPro" id="IPR013825">
    <property type="entry name" value="Topo_IA_cen_sub2"/>
</dbReference>
<dbReference type="KEGG" id="tsl:A3L11_06215"/>
<feature type="binding site" evidence="19">
    <location>
        <position position="89"/>
    </location>
    <ligand>
        <name>ATP</name>
        <dbReference type="ChEBI" id="CHEBI:30616"/>
    </ligand>
</feature>
<evidence type="ECO:0000256" key="19">
    <source>
        <dbReference type="HAMAP-Rule" id="MF_01125"/>
    </source>
</evidence>
<dbReference type="InterPro" id="IPR003587">
    <property type="entry name" value="Hint_dom_N"/>
</dbReference>
<dbReference type="InterPro" id="IPR027434">
    <property type="entry name" value="Homing_endonucl"/>
</dbReference>
<dbReference type="GeneID" id="33317815"/>
<dbReference type="Gene3D" id="2.70.20.10">
    <property type="entry name" value="Topoisomerase I, domain 3"/>
    <property type="match status" value="1"/>
</dbReference>
<evidence type="ECO:0000313" key="27">
    <source>
        <dbReference type="EMBL" id="ASJ08838.1"/>
    </source>
</evidence>
<dbReference type="InterPro" id="IPR036844">
    <property type="entry name" value="Hint_dom_sf"/>
</dbReference>
<accession>A0A2Z2MM19</accession>
<dbReference type="InterPro" id="IPR027417">
    <property type="entry name" value="P-loop_NTPase"/>
</dbReference>
<keyword evidence="13" id="KW-0651">Protein splicing</keyword>
<evidence type="ECO:0000259" key="23">
    <source>
        <dbReference type="PROSITE" id="PS50880"/>
    </source>
</evidence>
<dbReference type="InterPro" id="IPR011545">
    <property type="entry name" value="DEAD/DEAH_box_helicase_dom"/>
</dbReference>
<name>A0A2Z2MM19_9EURY</name>
<keyword evidence="5 19" id="KW-0479">Metal-binding</keyword>
<evidence type="ECO:0000256" key="4">
    <source>
        <dbReference type="ARBA" id="ARBA00022490"/>
    </source>
</evidence>
<keyword evidence="6" id="KW-0677">Repeat</keyword>
<dbReference type="InterPro" id="IPR005736">
    <property type="entry name" value="Reverse_gyrase"/>
</dbReference>
<dbReference type="GO" id="GO:0003677">
    <property type="term" value="F:DNA binding"/>
    <property type="evidence" value="ECO:0007669"/>
    <property type="project" value="UniProtKB-UniRule"/>
</dbReference>
<dbReference type="InterPro" id="IPR040569">
    <property type="entry name" value="Znf_Rg"/>
</dbReference>
<comment type="subunit">
    <text evidence="3 19">Monomer.</text>
</comment>
<evidence type="ECO:0000256" key="7">
    <source>
        <dbReference type="ARBA" id="ARBA00022741"/>
    </source>
</evidence>
<keyword evidence="8 19" id="KW-0863">Zinc-finger</keyword>
<evidence type="ECO:0000256" key="10">
    <source>
        <dbReference type="ARBA" id="ARBA00022833"/>
    </source>
</evidence>
<dbReference type="Gene3D" id="2.170.16.10">
    <property type="entry name" value="Hedgehog/Intein (Hint) domain"/>
    <property type="match status" value="1"/>
</dbReference>
<dbReference type="SMART" id="SM00305">
    <property type="entry name" value="HintC"/>
    <property type="match status" value="1"/>
</dbReference>
<dbReference type="CDD" id="cd18798">
    <property type="entry name" value="SF2_C_reverse_gyrase"/>
    <property type="match status" value="1"/>
</dbReference>
<dbReference type="InterPro" id="IPR003602">
    <property type="entry name" value="Topo_IA_DNA-bd_dom"/>
</dbReference>
<keyword evidence="19" id="KW-0378">Hydrolase</keyword>
<dbReference type="InterPro" id="IPR003586">
    <property type="entry name" value="Hint_dom_C"/>
</dbReference>
<keyword evidence="15 19" id="KW-0238">DNA-binding</keyword>
<protein>
    <recommendedName>
        <fullName evidence="19 20">Reverse gyrase</fullName>
        <ecNumber evidence="19">5.6.2.-</ecNumber>
    </recommendedName>
</protein>
<evidence type="ECO:0000313" key="28">
    <source>
        <dbReference type="Proteomes" id="UP000250125"/>
    </source>
</evidence>
<dbReference type="SMART" id="SM00436">
    <property type="entry name" value="TOP1Bc"/>
    <property type="match status" value="1"/>
</dbReference>
<dbReference type="OrthoDB" id="30963at2157"/>
<dbReference type="PROSITE" id="PS51192">
    <property type="entry name" value="HELICASE_ATP_BIND_1"/>
    <property type="match status" value="1"/>
</dbReference>
<comment type="cofactor">
    <cofactor evidence="19">
        <name>Zn(2+)</name>
        <dbReference type="ChEBI" id="CHEBI:29105"/>
    </cofactor>
    <text evidence="19">Binds 1 or 2 zinc ions per subunit.</text>
</comment>
<dbReference type="GO" id="GO:0005737">
    <property type="term" value="C:cytoplasm"/>
    <property type="evidence" value="ECO:0007669"/>
    <property type="project" value="UniProtKB-SubCell"/>
</dbReference>
<dbReference type="InterPro" id="IPR004860">
    <property type="entry name" value="LAGLIDADG_dom"/>
</dbReference>
<evidence type="ECO:0000259" key="25">
    <source>
        <dbReference type="PROSITE" id="PS52036"/>
    </source>
</evidence>
<evidence type="ECO:0000259" key="26">
    <source>
        <dbReference type="PROSITE" id="PS52039"/>
    </source>
</evidence>
<evidence type="ECO:0000256" key="6">
    <source>
        <dbReference type="ARBA" id="ARBA00022737"/>
    </source>
</evidence>
<evidence type="ECO:0000256" key="13">
    <source>
        <dbReference type="ARBA" id="ARBA00023000"/>
    </source>
</evidence>
<dbReference type="Gene3D" id="3.40.50.140">
    <property type="match status" value="1"/>
</dbReference>
<feature type="domain" description="RG N-terminal-type" evidence="25">
    <location>
        <begin position="1"/>
        <end position="37"/>
    </location>
</feature>
<comment type="catalytic activity">
    <reaction evidence="18 19 20">
        <text>ATP + H2O = ADP + phosphate + H(+)</text>
        <dbReference type="Rhea" id="RHEA:13065"/>
        <dbReference type="ChEBI" id="CHEBI:15377"/>
        <dbReference type="ChEBI" id="CHEBI:15378"/>
        <dbReference type="ChEBI" id="CHEBI:30616"/>
        <dbReference type="ChEBI" id="CHEBI:43474"/>
        <dbReference type="ChEBI" id="CHEBI:456216"/>
    </reaction>
</comment>
<feature type="domain" description="DOD-type homing endonuclease" evidence="22">
    <location>
        <begin position="1160"/>
        <end position="1287"/>
    </location>
</feature>
<dbReference type="PROSITE" id="PS52036">
    <property type="entry name" value="ZF_RG_N"/>
    <property type="match status" value="1"/>
</dbReference>
<dbReference type="GO" id="GO:0008270">
    <property type="term" value="F:zinc ion binding"/>
    <property type="evidence" value="ECO:0007669"/>
    <property type="project" value="UniProtKB-UniRule"/>
</dbReference>
<dbReference type="SUPFAM" id="SSF51294">
    <property type="entry name" value="Hedgehog/intein (Hint) domain"/>
    <property type="match status" value="1"/>
</dbReference>
<dbReference type="Proteomes" id="UP000250125">
    <property type="component" value="Chromosome"/>
</dbReference>
<dbReference type="Gene3D" id="1.10.460.10">
    <property type="entry name" value="Topoisomerase I, domain 2"/>
    <property type="match status" value="2"/>
</dbReference>
<dbReference type="GO" id="GO:0004519">
    <property type="term" value="F:endonuclease activity"/>
    <property type="evidence" value="ECO:0007669"/>
    <property type="project" value="InterPro"/>
</dbReference>
<dbReference type="GO" id="GO:0016539">
    <property type="term" value="P:intein-mediated protein splicing"/>
    <property type="evidence" value="ECO:0007669"/>
    <property type="project" value="InterPro"/>
</dbReference>
<dbReference type="SUPFAM" id="SSF52540">
    <property type="entry name" value="P-loop containing nucleoside triphosphate hydrolases"/>
    <property type="match status" value="2"/>
</dbReference>
<dbReference type="InterPro" id="IPR013497">
    <property type="entry name" value="Topo_IA_cen"/>
</dbReference>
<sequence>MKAIYREMCPNCLGKISDERLINKNPCDECLEEPVHADSYFELVTAVRNALQLRGTLKEWERIYSLEKNLREIEAFFERATGFTFWSAQRTWVKRLLKGRSFSIIAPTGMGKSTFGAFMAVWHATNGKKSYIVVPTTPLVIQTVRKIQAVAERAGIDINLAYYHGNLRKKEKEEMLAKIQGEDYDILVTSAQWMARKFDEVLKGRHFDFIFVDDVDAFLKASKNIDRSLYLLGFNDEIIGKAWEIIRLKKQMSKYLNGRAQDRDERLKELNSEISKLQREIEEFKSKNDIGIMIIASATGSARGDRIKLYRELLGFEVGSGRSALRNVVDSYLKPTKDIKEHVEELLMMLGKGGIIFTPIDQGLGYAEELVNYLRERGFRVELVSSKNRKAIERFESGEADYLVGSATYYGSLVRGLDLPHLIRYAVFTGVPKFRFSIDLERPTIYRALGLLSEIMDFLSDEDRKQAEKLHARLRRLIRNIPQFELLKIEEALAEGLPIENEFHNHVLGVFRELVEFLRKALHDEEVLKKLAEDPFVSLTEEEGKWYIEIPDVRTYIQATGRTSRLFAGGITKGLSVLIVDNEKVFNGLLRQMRWRFTEFKMVPFEELNLDEILRQIDEDREKVRLVMEGKISAKVKDLVKSALMIVESPNKARTIANFFGQPSKTRIGDLVAYEVSIGNMMLTILASGGHMFDLVTNEGYHGVLIDEKDGMLKFIPVYDTIKRCRDCGHQFVDWEEKGVCPRCGSTNVRDALDNVKAMRELAQEVDEILIATDPDTEGEKIAWDIRNVLSPFTPNIKRIEFHEVTRPAIMRAIQEARDVNEGRVNAQIVRRIEDRWIGFELSQELQRVFENRNLSAGRVQTPVLGWIIERYKEFSESETYFLGLTLENGLQFTVEIGKDGKEVEPPEYVTVEKVELEEREFNPQPPYTTDAMLKDASTFLKLSAPETMRLAQDLFEAGLCVTPDTLVSLADGRIVEIRDAVEKSEENLLSVNGLKPKEAKAIKFWEIDWNGPLKVIKLKNGHEIRATPDHGLLVMRDGKLGWVSAKNIREGDYVAFAYNTGHRGREEYTLLKLLIKLGITDVMVELDEEYFNTKVAPLIRERISTSTRYKYLRRRVVPLYLLLKWGLDDYEAHVKFLYRQRAGSKPIPNFELDERFWYVFGLVLGDGTLRNSKVLISQTPLKDVKSVLKEVFPFLYVFETTTQVGFSNSILAEVFRRLGAREWKLHPLVFGLREEYINAMIAGYFDTDGTFSILNGRKGPNFRAILTSKRGDVLRMLSVYLYQVGIMNYLRRDERTGVWDLIISNRSLEKFREKIYPYLRIRRGQFEEAYSVYRSSRRAFEDDLLPVAQVFRKLKFKNGIKNRILKETGIDIWNWLKHKGGEIPRSKLAKVLEYAEEGPEREFLKSLVGAGVTWGRVKGIEEEHYTGKLYDFTTTTENFFSNGAVSHNCTYHRTDSTHVSNTGIEVAKEYITQEVGEEYFKPRPWGEEGTHEAIRPTRPIDTGRLMQLVRDGIIQLPKNLTRNHYRLYDMIFRKFMTSQMKAAKLLMEKAVIDAGVGKAELEGYVEIIEDGWTKLRSPNFRQLPRLEEGAKLKVVEAKKWKAPKVPLYTQGDIIALMKERKIGRPSTYAKILETLIRRYYVLETRGRKKLVPTDQGIKVYHYLISKYKELVSEEKTRELEAVMDRIEENKVDYQEVLSTLYHEIREYLSNGKENAT</sequence>
<dbReference type="SMART" id="SM00437">
    <property type="entry name" value="TOP1Ac"/>
    <property type="match status" value="1"/>
</dbReference>
<dbReference type="Gene3D" id="1.10.290.10">
    <property type="entry name" value="Topoisomerase I, domain 4"/>
    <property type="match status" value="1"/>
</dbReference>
<comment type="similarity">
    <text evidence="19">In the C-terminal section; belongs to the type IA topoisomerase family.</text>
</comment>
<feature type="domain" description="Topo IA-type catalytic" evidence="26">
    <location>
        <begin position="821"/>
        <end position="1709"/>
    </location>
</feature>
<evidence type="ECO:0000256" key="17">
    <source>
        <dbReference type="ARBA" id="ARBA00043976"/>
    </source>
</evidence>
<keyword evidence="12" id="KW-0460">Magnesium</keyword>
<dbReference type="InterPro" id="IPR023405">
    <property type="entry name" value="Topo_IA_core_domain"/>
</dbReference>
<dbReference type="Pfam" id="PF01131">
    <property type="entry name" value="Topoisom_bac"/>
    <property type="match status" value="2"/>
</dbReference>
<comment type="domain">
    <text evidence="19">Introduction of positive supercoils requires the cooperation of both domains. The helicase-like domain probably does not directly unwind DNA, but more likely acts by driving ATP-dependent conformational changes within the whole enzyme. A beta hairpin in the 'latch' region of the N-terminal domain plays a regulatory role in the enzyme, repressing topoisomerase activity in the absence of ATP and preventing the enzyme from acting as an ATP-independent relaxing enzyme; it also helps to coordinate nucleotide hydrolysis by the ATPase domain with the supercoiling activity of the topoisomerase domain.</text>
</comment>
<dbReference type="EMBL" id="CP015103">
    <property type="protein sequence ID" value="ASJ08838.1"/>
    <property type="molecule type" value="Genomic_DNA"/>
</dbReference>
<dbReference type="PROSITE" id="PS50818">
    <property type="entry name" value="INTEIN_C_TER"/>
    <property type="match status" value="1"/>
</dbReference>
<comment type="similarity">
    <text evidence="17 19">In the N-terminal section; belongs to the DEAD box helicase family. DDVD subfamily.</text>
</comment>
<dbReference type="PANTHER" id="PTHR43505">
    <property type="entry name" value="REVERSE GYRASE"/>
    <property type="match status" value="1"/>
</dbReference>
<keyword evidence="9" id="KW-0068">Autocatalytic cleavage</keyword>
<dbReference type="CDD" id="cd03361">
    <property type="entry name" value="TOPRIM_TopoIA_RevGyr"/>
    <property type="match status" value="1"/>
</dbReference>
<evidence type="ECO:0000256" key="5">
    <source>
        <dbReference type="ARBA" id="ARBA00022723"/>
    </source>
</evidence>
<evidence type="ECO:0000256" key="1">
    <source>
        <dbReference type="ARBA" id="ARBA00001946"/>
    </source>
</evidence>
<dbReference type="PROSITE" id="PS52037">
    <property type="entry name" value="ZF_RG_C"/>
    <property type="match status" value="1"/>
</dbReference>
<dbReference type="PROSITE" id="PS50819">
    <property type="entry name" value="INTEIN_ENDONUCLEASE"/>
    <property type="match status" value="1"/>
</dbReference>
<dbReference type="PROSITE" id="PS52039">
    <property type="entry name" value="TOPO_IA_2"/>
    <property type="match status" value="1"/>
</dbReference>
<dbReference type="InterPro" id="IPR004042">
    <property type="entry name" value="Intein_endonuc_central"/>
</dbReference>
<evidence type="ECO:0000256" key="11">
    <source>
        <dbReference type="ARBA" id="ARBA00022840"/>
    </source>
</evidence>
<dbReference type="GO" id="GO:0160097">
    <property type="term" value="F:reverse gyrase activity"/>
    <property type="evidence" value="ECO:0007669"/>
    <property type="project" value="UniProtKB-UniRule"/>
</dbReference>
<dbReference type="GO" id="GO:0008094">
    <property type="term" value="F:ATP-dependent activity, acting on DNA"/>
    <property type="evidence" value="ECO:0007669"/>
    <property type="project" value="UniProtKB-UniRule"/>
</dbReference>
<dbReference type="EC" id="5.6.2.-" evidence="19"/>
<dbReference type="PROSITE" id="PS50817">
    <property type="entry name" value="INTEIN_N_TER"/>
    <property type="match status" value="1"/>
</dbReference>
<dbReference type="SMART" id="SM00487">
    <property type="entry name" value="DEXDc"/>
    <property type="match status" value="1"/>
</dbReference>
<organism evidence="27 28">
    <name type="scientific">Thermococcus siculi</name>
    <dbReference type="NCBI Taxonomy" id="72803"/>
    <lineage>
        <taxon>Archaea</taxon>
        <taxon>Methanobacteriati</taxon>
        <taxon>Methanobacteriota</taxon>
        <taxon>Thermococci</taxon>
        <taxon>Thermococcales</taxon>
        <taxon>Thermococcaceae</taxon>
        <taxon>Thermococcus</taxon>
    </lineage>
</organism>
<evidence type="ECO:0000256" key="15">
    <source>
        <dbReference type="ARBA" id="ARBA00023125"/>
    </source>
</evidence>
<evidence type="ECO:0000256" key="18">
    <source>
        <dbReference type="ARBA" id="ARBA00049360"/>
    </source>
</evidence>
<dbReference type="NCBIfam" id="TIGR01054">
    <property type="entry name" value="rgy"/>
    <property type="match status" value="1"/>
</dbReference>
<dbReference type="RefSeq" id="WP_088856074.1">
    <property type="nucleotide sequence ID" value="NZ_CP015103.1"/>
</dbReference>
<dbReference type="Pfam" id="PF17915">
    <property type="entry name" value="zf_Rg"/>
    <property type="match status" value="1"/>
</dbReference>
<dbReference type="SMART" id="SM00493">
    <property type="entry name" value="TOPRIM"/>
    <property type="match status" value="1"/>
</dbReference>
<evidence type="ECO:0000256" key="3">
    <source>
        <dbReference type="ARBA" id="ARBA00011245"/>
    </source>
</evidence>
<dbReference type="Pfam" id="PF14528">
    <property type="entry name" value="LAGLIDADG_3"/>
    <property type="match status" value="1"/>
</dbReference>
<evidence type="ECO:0000256" key="14">
    <source>
        <dbReference type="ARBA" id="ARBA00023029"/>
    </source>
</evidence>
<dbReference type="CDD" id="cd17924">
    <property type="entry name" value="DDXDc_reverse_gyrase"/>
    <property type="match status" value="1"/>
</dbReference>
<keyword evidence="14 19" id="KW-0799">Topoisomerase</keyword>
<keyword evidence="16 19" id="KW-0413">Isomerase</keyword>
<proteinExistence type="inferred from homology"/>
<keyword evidence="7 19" id="KW-0547">Nucleotide-binding</keyword>
<comment type="cofactor">
    <cofactor evidence="1">
        <name>Mg(2+)</name>
        <dbReference type="ChEBI" id="CHEBI:18420"/>
    </cofactor>
</comment>
<dbReference type="SUPFAM" id="SSF56712">
    <property type="entry name" value="Prokaryotic type I DNA topoisomerase"/>
    <property type="match status" value="2"/>
</dbReference>
<feature type="domain" description="Helicase ATP-binding" evidence="24">
    <location>
        <begin position="93"/>
        <end position="318"/>
    </location>
</feature>
<dbReference type="InterPro" id="IPR034142">
    <property type="entry name" value="TOPRIM_RevGyr"/>
</dbReference>
<dbReference type="Pfam" id="PF00270">
    <property type="entry name" value="DEAD"/>
    <property type="match status" value="1"/>
</dbReference>
<comment type="subcellular location">
    <subcellularLocation>
        <location evidence="2 19">Cytoplasm</location>
    </subcellularLocation>
</comment>
<keyword evidence="10 19" id="KW-0862">Zinc</keyword>
<comment type="function">
    <text evidence="19">Modifies the topological state of DNA by introducing positive supercoils in an ATP-dependent process, increasing the linking number in steps of +1. Binds to single-stranded DNA, transiently cleaves and then rejoins the ends, introducing a positive supercoil in the process. The scissile phosphodiester is attacked by the catalytic tyrosine of the enzyme, resulting in the formation of a DNA-(5'-phosphotyrosyl)-enzyme intermediate. Probably involved in rewinding DNA strands in regions of the chromosome that have opened up to allow replication, transcription, DNA repair and/or for DNA protection.</text>
</comment>
<comment type="function">
    <text evidence="20">Modifies the topological state of DNA by introducing positive supercoils in an ATP-dependent process, increasing the linking number in steps of +1. Binds to single-stranded DNA, transiently cleaves and then rejoins the ends, introducing a positive supercoil in the process. The scissile phosphodiester is attacked by the catalytic tyrosine of the enzyme, resulting in the formation of a DNA-(5'-phosphotyrosyl)-enzyme intermediate. Involved in rewinding DNA strands in regions of the chromosome that have opened up to allow replication, transcription, DNA repair and/or for DNA protection.</text>
</comment>
<dbReference type="PANTHER" id="PTHR43505:SF1">
    <property type="entry name" value="REVERSE GYRASE"/>
    <property type="match status" value="1"/>
</dbReference>
<dbReference type="InterPro" id="IPR030934">
    <property type="entry name" value="Intein_C"/>
</dbReference>
<evidence type="ECO:0000256" key="9">
    <source>
        <dbReference type="ARBA" id="ARBA00022813"/>
    </source>
</evidence>
<dbReference type="GO" id="GO:0005524">
    <property type="term" value="F:ATP binding"/>
    <property type="evidence" value="ECO:0007669"/>
    <property type="project" value="UniProtKB-UniRule"/>
</dbReference>
<dbReference type="GO" id="GO:0006265">
    <property type="term" value="P:DNA topological change"/>
    <property type="evidence" value="ECO:0007669"/>
    <property type="project" value="UniProtKB-UniRule"/>
</dbReference>
<dbReference type="NCBIfam" id="TIGR01445">
    <property type="entry name" value="intein_Nterm"/>
    <property type="match status" value="1"/>
</dbReference>
<dbReference type="Pfam" id="PF01751">
    <property type="entry name" value="Toprim"/>
    <property type="match status" value="1"/>
</dbReference>
<dbReference type="Gene3D" id="3.40.50.300">
    <property type="entry name" value="P-loop containing nucleotide triphosphate hydrolases"/>
    <property type="match status" value="3"/>
</dbReference>
<evidence type="ECO:0000256" key="20">
    <source>
        <dbReference type="RuleBase" id="RU004026"/>
    </source>
</evidence>
<dbReference type="InterPro" id="IPR014001">
    <property type="entry name" value="Helicase_ATP-bd"/>
</dbReference>
<evidence type="ECO:0000259" key="24">
    <source>
        <dbReference type="PROSITE" id="PS51192"/>
    </source>
</evidence>